<evidence type="ECO:0000256" key="3">
    <source>
        <dbReference type="ARBA" id="ARBA00022448"/>
    </source>
</evidence>
<dbReference type="PROSITE" id="PS50893">
    <property type="entry name" value="ABC_TRANSPORTER_2"/>
    <property type="match status" value="1"/>
</dbReference>
<dbReference type="InterPro" id="IPR030679">
    <property type="entry name" value="ABC_ATPase_HisP-typ"/>
</dbReference>
<keyword evidence="4" id="KW-1003">Cell membrane</keyword>
<protein>
    <submittedName>
        <fullName evidence="10">ABC-type polar amino acid transport system ATPase subunit</fullName>
    </submittedName>
</protein>
<gene>
    <name evidence="10" type="ORF">J2Z35_000549</name>
</gene>
<dbReference type="Proteomes" id="UP001314903">
    <property type="component" value="Unassembled WGS sequence"/>
</dbReference>
<evidence type="ECO:0000256" key="7">
    <source>
        <dbReference type="ARBA" id="ARBA00022970"/>
    </source>
</evidence>
<dbReference type="PANTHER" id="PTHR43166:SF9">
    <property type="entry name" value="GLUTAMATE_ASPARTATE IMPORT ATP-BINDING PROTEIN GLTL"/>
    <property type="match status" value="1"/>
</dbReference>
<evidence type="ECO:0000256" key="5">
    <source>
        <dbReference type="ARBA" id="ARBA00022741"/>
    </source>
</evidence>
<comment type="caution">
    <text evidence="10">The sequence shown here is derived from an EMBL/GenBank/DDBJ whole genome shotgun (WGS) entry which is preliminary data.</text>
</comment>
<evidence type="ECO:0000256" key="6">
    <source>
        <dbReference type="ARBA" id="ARBA00022840"/>
    </source>
</evidence>
<evidence type="ECO:0000256" key="1">
    <source>
        <dbReference type="ARBA" id="ARBA00004202"/>
    </source>
</evidence>
<keyword evidence="6" id="KW-0067">ATP-binding</keyword>
<dbReference type="Pfam" id="PF00005">
    <property type="entry name" value="ABC_tran"/>
    <property type="match status" value="1"/>
</dbReference>
<dbReference type="InterPro" id="IPR017871">
    <property type="entry name" value="ABC_transporter-like_CS"/>
</dbReference>
<sequence length="246" mass="27062">MMLQIKSLSKSFGNQRVISDMDFTIKKGEVVAVIGPSGSGKSTFLKTINQLVKPDFGIMHLNDKEYDMAKIKESEATDLRKKIGMVFQNFGLFSHLDVLGNITLGLEKVHGFKKEAAISREKELIEVVGLSGKEQSFPNQLSGGQQQRVGIARAMASNPDLILFDEPTSALDPELVGEVLSVIKTLAKAGNTMIIVTHEMKFAKETADKIVFMENGEIIMEDSPEVLFSEKAPERIMTTRKTGGLL</sequence>
<proteinExistence type="inferred from homology"/>
<evidence type="ECO:0000259" key="9">
    <source>
        <dbReference type="PROSITE" id="PS50893"/>
    </source>
</evidence>
<reference evidence="10 11" key="1">
    <citation type="submission" date="2021-03" db="EMBL/GenBank/DDBJ databases">
        <title>Genomic Encyclopedia of Type Strains, Phase IV (KMG-IV): sequencing the most valuable type-strain genomes for metagenomic binning, comparative biology and taxonomic classification.</title>
        <authorList>
            <person name="Goeker M."/>
        </authorList>
    </citation>
    <scope>NUCLEOTIDE SEQUENCE [LARGE SCALE GENOMIC DNA]</scope>
    <source>
        <strain evidence="10 11">DSM 27512</strain>
    </source>
</reference>
<keyword evidence="8" id="KW-0472">Membrane</keyword>
<evidence type="ECO:0000256" key="8">
    <source>
        <dbReference type="ARBA" id="ARBA00023136"/>
    </source>
</evidence>
<accession>A0ABS4KG40</accession>
<name>A0ABS4KG40_9FIRM</name>
<dbReference type="InterPro" id="IPR027417">
    <property type="entry name" value="P-loop_NTPase"/>
</dbReference>
<dbReference type="EMBL" id="JAGGLI010000004">
    <property type="protein sequence ID" value="MBP2026758.1"/>
    <property type="molecule type" value="Genomic_DNA"/>
</dbReference>
<evidence type="ECO:0000256" key="2">
    <source>
        <dbReference type="ARBA" id="ARBA00005417"/>
    </source>
</evidence>
<comment type="similarity">
    <text evidence="2">Belongs to the ABC transporter superfamily.</text>
</comment>
<keyword evidence="7" id="KW-0029">Amino-acid transport</keyword>
<keyword evidence="11" id="KW-1185">Reference proteome</keyword>
<dbReference type="SMART" id="SM00382">
    <property type="entry name" value="AAA"/>
    <property type="match status" value="1"/>
</dbReference>
<dbReference type="InterPro" id="IPR003593">
    <property type="entry name" value="AAA+_ATPase"/>
</dbReference>
<keyword evidence="3" id="KW-0813">Transport</keyword>
<organism evidence="10 11">
    <name type="scientific">Acetoanaerobium pronyense</name>
    <dbReference type="NCBI Taxonomy" id="1482736"/>
    <lineage>
        <taxon>Bacteria</taxon>
        <taxon>Bacillati</taxon>
        <taxon>Bacillota</taxon>
        <taxon>Clostridia</taxon>
        <taxon>Peptostreptococcales</taxon>
        <taxon>Filifactoraceae</taxon>
        <taxon>Acetoanaerobium</taxon>
    </lineage>
</organism>
<evidence type="ECO:0000313" key="11">
    <source>
        <dbReference type="Proteomes" id="UP001314903"/>
    </source>
</evidence>
<dbReference type="PIRSF" id="PIRSF039085">
    <property type="entry name" value="ABC_ATPase_HisP"/>
    <property type="match status" value="1"/>
</dbReference>
<dbReference type="SUPFAM" id="SSF52540">
    <property type="entry name" value="P-loop containing nucleoside triphosphate hydrolases"/>
    <property type="match status" value="1"/>
</dbReference>
<comment type="subcellular location">
    <subcellularLocation>
        <location evidence="1">Cell membrane</location>
        <topology evidence="1">Peripheral membrane protein</topology>
    </subcellularLocation>
</comment>
<dbReference type="PANTHER" id="PTHR43166">
    <property type="entry name" value="AMINO ACID IMPORT ATP-BINDING PROTEIN"/>
    <property type="match status" value="1"/>
</dbReference>
<dbReference type="InterPro" id="IPR050086">
    <property type="entry name" value="MetN_ABC_transporter-like"/>
</dbReference>
<keyword evidence="5" id="KW-0547">Nucleotide-binding</keyword>
<feature type="domain" description="ABC transporter" evidence="9">
    <location>
        <begin position="3"/>
        <end position="240"/>
    </location>
</feature>
<dbReference type="InterPro" id="IPR003439">
    <property type="entry name" value="ABC_transporter-like_ATP-bd"/>
</dbReference>
<dbReference type="PROSITE" id="PS00211">
    <property type="entry name" value="ABC_TRANSPORTER_1"/>
    <property type="match status" value="1"/>
</dbReference>
<dbReference type="Gene3D" id="3.40.50.300">
    <property type="entry name" value="P-loop containing nucleotide triphosphate hydrolases"/>
    <property type="match status" value="1"/>
</dbReference>
<evidence type="ECO:0000313" key="10">
    <source>
        <dbReference type="EMBL" id="MBP2026758.1"/>
    </source>
</evidence>
<evidence type="ECO:0000256" key="4">
    <source>
        <dbReference type="ARBA" id="ARBA00022475"/>
    </source>
</evidence>